<gene>
    <name evidence="1" type="ORF">SAMN05421579_11457</name>
</gene>
<dbReference type="OrthoDB" id="860574at2"/>
<dbReference type="Gene3D" id="3.30.60.140">
    <property type="match status" value="1"/>
</dbReference>
<accession>A0A1I5AWS4</accession>
<dbReference type="Proteomes" id="UP000199011">
    <property type="component" value="Unassembled WGS sequence"/>
</dbReference>
<dbReference type="NCBIfam" id="NF045653">
    <property type="entry name" value="TyIsonSynPvcA"/>
    <property type="match status" value="1"/>
</dbReference>
<dbReference type="InterPro" id="IPR007817">
    <property type="entry name" value="Isocyanide_synthase_DIT1"/>
</dbReference>
<reference evidence="2" key="1">
    <citation type="submission" date="2016-10" db="EMBL/GenBank/DDBJ databases">
        <authorList>
            <person name="Varghese N."/>
            <person name="Submissions S."/>
        </authorList>
    </citation>
    <scope>NUCLEOTIDE SEQUENCE [LARGE SCALE GENOMIC DNA]</scope>
    <source>
        <strain evidence="2">DSM 16522</strain>
    </source>
</reference>
<name>A0A1I5AWS4_9GAMM</name>
<dbReference type="InterPro" id="IPR054921">
    <property type="entry name" value="TyIsonSynPvcA"/>
</dbReference>
<dbReference type="PANTHER" id="PTHR37285">
    <property type="entry name" value="SPORE WALL MATURATION PROTEIN DIT1"/>
    <property type="match status" value="1"/>
</dbReference>
<dbReference type="InterPro" id="IPR017133">
    <property type="entry name" value="PvcA"/>
</dbReference>
<dbReference type="STRING" id="53341.SAMN05421579_11457"/>
<sequence length="340" mass="39143">MERFDIEEVSSKILDELLQYRRRFPESEHTPQYEEKKVLEVQLPRIRAFVEQGKPIECILPAFPTKSPNPRKVLGKMPDMAEKLSLIFLNSLCQRIQLYYPPGANIVICSDGHVFSDLINVDDETITHYQLEIEKLLHELGATHLSVFNLGNVESLTQYTSDYDRLRELLVSRYASSVEEIKETLKESEDGVRLYRAITRFLYEDSLLPEYTGSKNALQKDARQRAVGVIQRSWAWGNLLAEQFPLAIRLSIHPQPVDSIKIGIHMMPTRDDWLTPWHGVAANINGQFVLMKSDEVKKMNGKLIEIRGIPSHYLIETLSEEKLFEENPQTEFQTTAAQAE</sequence>
<keyword evidence="2" id="KW-1185">Reference proteome</keyword>
<evidence type="ECO:0000313" key="2">
    <source>
        <dbReference type="Proteomes" id="UP000199011"/>
    </source>
</evidence>
<protein>
    <submittedName>
        <fullName evidence="1">2-isocyano-3-(4-hydroxyphenyl)propanoate synthase</fullName>
    </submittedName>
</protein>
<dbReference type="Pfam" id="PF05141">
    <property type="entry name" value="DIT1_PvcA"/>
    <property type="match status" value="1"/>
</dbReference>
<organism evidence="1 2">
    <name type="scientific">Xenorhabdus japonica</name>
    <dbReference type="NCBI Taxonomy" id="53341"/>
    <lineage>
        <taxon>Bacteria</taxon>
        <taxon>Pseudomonadati</taxon>
        <taxon>Pseudomonadota</taxon>
        <taxon>Gammaproteobacteria</taxon>
        <taxon>Enterobacterales</taxon>
        <taxon>Morganellaceae</taxon>
        <taxon>Xenorhabdus</taxon>
    </lineage>
</organism>
<evidence type="ECO:0000313" key="1">
    <source>
        <dbReference type="EMBL" id="SFN66898.1"/>
    </source>
</evidence>
<proteinExistence type="predicted"/>
<dbReference type="RefSeq" id="WP_092519167.1">
    <property type="nucleotide sequence ID" value="NZ_CAWRAH010000039.1"/>
</dbReference>
<dbReference type="AlphaFoldDB" id="A0A1I5AWS4"/>
<dbReference type="PANTHER" id="PTHR37285:SF5">
    <property type="entry name" value="SPORE WALL MATURATION PROTEIN DIT1"/>
    <property type="match status" value="1"/>
</dbReference>
<dbReference type="PIRSF" id="PIRSF037196">
    <property type="entry name" value="Pyoverdine_chromoph_PvcA"/>
    <property type="match status" value="1"/>
</dbReference>
<dbReference type="EMBL" id="FOVO01000014">
    <property type="protein sequence ID" value="SFN66898.1"/>
    <property type="molecule type" value="Genomic_DNA"/>
</dbReference>